<organism evidence="14 15">
    <name type="scientific">Ramazzottius varieornatus</name>
    <name type="common">Water bear</name>
    <name type="synonym">Tardigrade</name>
    <dbReference type="NCBI Taxonomy" id="947166"/>
    <lineage>
        <taxon>Eukaryota</taxon>
        <taxon>Metazoa</taxon>
        <taxon>Ecdysozoa</taxon>
        <taxon>Tardigrada</taxon>
        <taxon>Eutardigrada</taxon>
        <taxon>Parachela</taxon>
        <taxon>Hypsibioidea</taxon>
        <taxon>Ramazzottiidae</taxon>
        <taxon>Ramazzottius</taxon>
    </lineage>
</organism>
<comment type="catalytic activity">
    <reaction evidence="13">
        <text>diphosphate + H2O = 2 phosphate + H(+)</text>
        <dbReference type="Rhea" id="RHEA:24576"/>
        <dbReference type="ChEBI" id="CHEBI:15377"/>
        <dbReference type="ChEBI" id="CHEBI:15378"/>
        <dbReference type="ChEBI" id="CHEBI:33019"/>
        <dbReference type="ChEBI" id="CHEBI:43474"/>
        <dbReference type="EC" id="3.6.1.1"/>
    </reaction>
</comment>
<dbReference type="Pfam" id="PF13242">
    <property type="entry name" value="Hydrolase_like"/>
    <property type="match status" value="1"/>
</dbReference>
<evidence type="ECO:0000256" key="5">
    <source>
        <dbReference type="ARBA" id="ARBA00012146"/>
    </source>
</evidence>
<dbReference type="Proteomes" id="UP000186922">
    <property type="component" value="Unassembled WGS sequence"/>
</dbReference>
<comment type="similarity">
    <text evidence="4">Belongs to the HAD-like hydrolase superfamily.</text>
</comment>
<evidence type="ECO:0000256" key="4">
    <source>
        <dbReference type="ARBA" id="ARBA00007958"/>
    </source>
</evidence>
<evidence type="ECO:0000256" key="8">
    <source>
        <dbReference type="ARBA" id="ARBA00022801"/>
    </source>
</evidence>
<evidence type="ECO:0000256" key="9">
    <source>
        <dbReference type="ARBA" id="ARBA00022842"/>
    </source>
</evidence>
<accession>A0A1D1V622</accession>
<keyword evidence="9" id="KW-0460">Magnesium</keyword>
<dbReference type="Gene3D" id="3.40.50.1000">
    <property type="entry name" value="HAD superfamily/HAD-like"/>
    <property type="match status" value="2"/>
</dbReference>
<dbReference type="InterPro" id="IPR036412">
    <property type="entry name" value="HAD-like_sf"/>
</dbReference>
<dbReference type="PANTHER" id="PTHR19288:SF44">
    <property type="entry name" value="PHOSPHOLYSINE PHOSPHOHISTIDINE INORGANIC PYROPHOSPHATE PHOSPHATASE"/>
    <property type="match status" value="1"/>
</dbReference>
<dbReference type="FunFam" id="3.40.50.1000:FF:000051">
    <property type="entry name" value="Phospholysine phosphohistidine inorganic pyrophosphate phosphatase"/>
    <property type="match status" value="1"/>
</dbReference>
<dbReference type="SUPFAM" id="SSF56784">
    <property type="entry name" value="HAD-like"/>
    <property type="match status" value="1"/>
</dbReference>
<evidence type="ECO:0000256" key="13">
    <source>
        <dbReference type="ARBA" id="ARBA00047820"/>
    </source>
</evidence>
<evidence type="ECO:0000256" key="7">
    <source>
        <dbReference type="ARBA" id="ARBA00022723"/>
    </source>
</evidence>
<dbReference type="Pfam" id="PF13344">
    <property type="entry name" value="Hydrolase_6"/>
    <property type="match status" value="1"/>
</dbReference>
<gene>
    <name evidence="14" type="primary">RvY_07782-1</name>
    <name evidence="14" type="synonym">RvY_07782.1</name>
    <name evidence="14" type="ORF">RvY_07782</name>
</gene>
<name>A0A1D1V622_RAMVA</name>
<dbReference type="CDD" id="cd07509">
    <property type="entry name" value="HAD_PPase"/>
    <property type="match status" value="1"/>
</dbReference>
<dbReference type="GO" id="GO:0005634">
    <property type="term" value="C:nucleus"/>
    <property type="evidence" value="ECO:0007669"/>
    <property type="project" value="UniProtKB-SubCell"/>
</dbReference>
<proteinExistence type="inferred from homology"/>
<dbReference type="OrthoDB" id="426235at2759"/>
<dbReference type="EC" id="3.6.1.1" evidence="5"/>
<sequence length="274" mass="30058">MSNTQRWLTPDIKGFILDISGVLYNSSGSEGGEPVEGSIEAVQLLRQNKVPFRCCSNESTASCEHLCKKLGRIGFDIRPEEVICPAPVAYSLLRERNLRPYLLVKDEVLSEFDGLNTTNPNCVVMGDAQDKFSYENLNRAFSVLINSPKPVLISMGCGRYYKETDGMKIDVGAYAKGLEYAAGIKAEYLGKPNPSFFGLAVELLKLKPSDCVMIGDDILNDVGGSQKAGLKGVLVRSGKYRKDDEKRPDVEPDGVVDNLLDAVKQYLNFKATSA</sequence>
<dbReference type="EMBL" id="BDGG01000003">
    <property type="protein sequence ID" value="GAU96320.1"/>
    <property type="molecule type" value="Genomic_DNA"/>
</dbReference>
<keyword evidence="10" id="KW-0539">Nucleus</keyword>
<dbReference type="GO" id="GO:0004427">
    <property type="term" value="F:inorganic diphosphate phosphatase activity"/>
    <property type="evidence" value="ECO:0007669"/>
    <property type="project" value="UniProtKB-EC"/>
</dbReference>
<evidence type="ECO:0000256" key="2">
    <source>
        <dbReference type="ARBA" id="ARBA00004123"/>
    </source>
</evidence>
<protein>
    <recommendedName>
        <fullName evidence="12">Phospholysine phosphohistidine inorganic pyrophosphate phosphatase</fullName>
        <ecNumber evidence="5">3.6.1.1</ecNumber>
    </recommendedName>
</protein>
<keyword evidence="15" id="KW-1185">Reference proteome</keyword>
<keyword evidence="7" id="KW-0479">Metal-binding</keyword>
<dbReference type="PANTHER" id="PTHR19288">
    <property type="entry name" value="4-NITROPHENYLPHOSPHATASE-RELATED"/>
    <property type="match status" value="1"/>
</dbReference>
<evidence type="ECO:0000256" key="6">
    <source>
        <dbReference type="ARBA" id="ARBA00022490"/>
    </source>
</evidence>
<evidence type="ECO:0000256" key="12">
    <source>
        <dbReference type="ARBA" id="ARBA00039357"/>
    </source>
</evidence>
<keyword evidence="6" id="KW-0963">Cytoplasm</keyword>
<keyword evidence="8" id="KW-0378">Hydrolase</keyword>
<dbReference type="InterPro" id="IPR023214">
    <property type="entry name" value="HAD_sf"/>
</dbReference>
<comment type="cofactor">
    <cofactor evidence="1">
        <name>Mg(2+)</name>
        <dbReference type="ChEBI" id="CHEBI:18420"/>
    </cofactor>
</comment>
<dbReference type="AlphaFoldDB" id="A0A1D1V622"/>
<comment type="function">
    <text evidence="11">Phosphatase that hydrolyzes imidodiphosphate, 3-phosphohistidine and 6-phospholysine. Has broad substrate specificity and can also hydrolyze inorganic diphosphate, but with lower efficiency.</text>
</comment>
<dbReference type="NCBIfam" id="TIGR01458">
    <property type="entry name" value="HAD-SF-IIA-hyp3"/>
    <property type="match status" value="1"/>
</dbReference>
<comment type="subcellular location">
    <subcellularLocation>
        <location evidence="3">Cytoplasm</location>
    </subcellularLocation>
    <subcellularLocation>
        <location evidence="2">Nucleus</location>
    </subcellularLocation>
</comment>
<dbReference type="NCBIfam" id="TIGR01460">
    <property type="entry name" value="HAD-SF-IIA"/>
    <property type="match status" value="1"/>
</dbReference>
<dbReference type="GO" id="GO:0016791">
    <property type="term" value="F:phosphatase activity"/>
    <property type="evidence" value="ECO:0007669"/>
    <property type="project" value="InterPro"/>
</dbReference>
<evidence type="ECO:0000313" key="15">
    <source>
        <dbReference type="Proteomes" id="UP000186922"/>
    </source>
</evidence>
<comment type="caution">
    <text evidence="14">The sequence shown here is derived from an EMBL/GenBank/DDBJ whole genome shotgun (WGS) entry which is preliminary data.</text>
</comment>
<evidence type="ECO:0000256" key="10">
    <source>
        <dbReference type="ARBA" id="ARBA00023242"/>
    </source>
</evidence>
<dbReference type="GO" id="GO:0046872">
    <property type="term" value="F:metal ion binding"/>
    <property type="evidence" value="ECO:0007669"/>
    <property type="project" value="UniProtKB-KW"/>
</dbReference>
<evidence type="ECO:0000256" key="1">
    <source>
        <dbReference type="ARBA" id="ARBA00001946"/>
    </source>
</evidence>
<dbReference type="InterPro" id="IPR006355">
    <property type="entry name" value="LHPP/HDHD2"/>
</dbReference>
<dbReference type="STRING" id="947166.A0A1D1V622"/>
<dbReference type="InterPro" id="IPR006357">
    <property type="entry name" value="HAD-SF_hydro_IIA"/>
</dbReference>
<evidence type="ECO:0000256" key="11">
    <source>
        <dbReference type="ARBA" id="ARBA00037258"/>
    </source>
</evidence>
<dbReference type="GO" id="GO:0005829">
    <property type="term" value="C:cytosol"/>
    <property type="evidence" value="ECO:0007669"/>
    <property type="project" value="TreeGrafter"/>
</dbReference>
<reference evidence="14 15" key="1">
    <citation type="journal article" date="2016" name="Nat. Commun.">
        <title>Extremotolerant tardigrade genome and improved radiotolerance of human cultured cells by tardigrade-unique protein.</title>
        <authorList>
            <person name="Hashimoto T."/>
            <person name="Horikawa D.D."/>
            <person name="Saito Y."/>
            <person name="Kuwahara H."/>
            <person name="Kozuka-Hata H."/>
            <person name="Shin-I T."/>
            <person name="Minakuchi Y."/>
            <person name="Ohishi K."/>
            <person name="Motoyama A."/>
            <person name="Aizu T."/>
            <person name="Enomoto A."/>
            <person name="Kondo K."/>
            <person name="Tanaka S."/>
            <person name="Hara Y."/>
            <person name="Koshikawa S."/>
            <person name="Sagara H."/>
            <person name="Miura T."/>
            <person name="Yokobori S."/>
            <person name="Miyagawa K."/>
            <person name="Suzuki Y."/>
            <person name="Kubo T."/>
            <person name="Oyama M."/>
            <person name="Kohara Y."/>
            <person name="Fujiyama A."/>
            <person name="Arakawa K."/>
            <person name="Katayama T."/>
            <person name="Toyoda A."/>
            <person name="Kunieda T."/>
        </authorList>
    </citation>
    <scope>NUCLEOTIDE SEQUENCE [LARGE SCALE GENOMIC DNA]</scope>
    <source>
        <strain evidence="14 15">YOKOZUNA-1</strain>
    </source>
</reference>
<evidence type="ECO:0000313" key="14">
    <source>
        <dbReference type="EMBL" id="GAU96320.1"/>
    </source>
</evidence>
<evidence type="ECO:0000256" key="3">
    <source>
        <dbReference type="ARBA" id="ARBA00004496"/>
    </source>
</evidence>